<reference evidence="6" key="1">
    <citation type="submission" date="2021-04" db="EMBL/GenBank/DDBJ databases">
        <title>Sinoanaerobacter chloroacetimidivorans sp. nov., an obligate anaerobic bacterium isolated from anaerobic sludge.</title>
        <authorList>
            <person name="Bao Y."/>
        </authorList>
    </citation>
    <scope>NUCLEOTIDE SEQUENCE</scope>
    <source>
        <strain evidence="6">BAD-6</strain>
    </source>
</reference>
<comment type="caution">
    <text evidence="6">The sequence shown here is derived from an EMBL/GenBank/DDBJ whole genome shotgun (WGS) entry which is preliminary data.</text>
</comment>
<evidence type="ECO:0000256" key="3">
    <source>
        <dbReference type="ARBA" id="ARBA00022801"/>
    </source>
</evidence>
<dbReference type="SUPFAM" id="SSF56281">
    <property type="entry name" value="Metallo-hydrolase/oxidoreductase"/>
    <property type="match status" value="1"/>
</dbReference>
<sequence length="197" mass="22398">MMKIKRLIGGNLESNGYIIFHEKGGACYIIDPGYQGEKFLETVKDLDLSIKGILLTHHHYDHVGGVEKIKAETGCPLYLHRADCDEYKRPVEVMLEHGDTIMLDQEEIKVIHTPGHTMGSVCYYSEESKLAFTGDTIFNVDLGRTDLSDGSPAEMENTIRNIIDKWSNDIHIYPGHGDSCNMKYVRKYNQEFLDIVE</sequence>
<dbReference type="CDD" id="cd06262">
    <property type="entry name" value="metallo-hydrolase-like_MBL-fold"/>
    <property type="match status" value="1"/>
</dbReference>
<evidence type="ECO:0000256" key="4">
    <source>
        <dbReference type="ARBA" id="ARBA00022833"/>
    </source>
</evidence>
<dbReference type="GO" id="GO:0046872">
    <property type="term" value="F:metal ion binding"/>
    <property type="evidence" value="ECO:0007669"/>
    <property type="project" value="UniProtKB-KW"/>
</dbReference>
<dbReference type="InterPro" id="IPR036866">
    <property type="entry name" value="RibonucZ/Hydroxyglut_hydro"/>
</dbReference>
<evidence type="ECO:0000313" key="7">
    <source>
        <dbReference type="Proteomes" id="UP000675664"/>
    </source>
</evidence>
<dbReference type="Proteomes" id="UP000675664">
    <property type="component" value="Unassembled WGS sequence"/>
</dbReference>
<protein>
    <submittedName>
        <fullName evidence="6">MBL fold metallo-hydrolase</fullName>
    </submittedName>
</protein>
<feature type="domain" description="Metallo-beta-lactamase" evidence="5">
    <location>
        <begin position="13"/>
        <end position="176"/>
    </location>
</feature>
<dbReference type="EMBL" id="JAGSND010000023">
    <property type="protein sequence ID" value="MBR0600242.1"/>
    <property type="molecule type" value="Genomic_DNA"/>
</dbReference>
<name>A0A8J7W3K2_9FIRM</name>
<evidence type="ECO:0000256" key="2">
    <source>
        <dbReference type="ARBA" id="ARBA00022723"/>
    </source>
</evidence>
<evidence type="ECO:0000313" key="6">
    <source>
        <dbReference type="EMBL" id="MBR0600242.1"/>
    </source>
</evidence>
<keyword evidence="2" id="KW-0479">Metal-binding</keyword>
<dbReference type="AlphaFoldDB" id="A0A8J7W3K2"/>
<dbReference type="SMART" id="SM00849">
    <property type="entry name" value="Lactamase_B"/>
    <property type="match status" value="1"/>
</dbReference>
<proteinExistence type="predicted"/>
<dbReference type="GO" id="GO:0016787">
    <property type="term" value="F:hydrolase activity"/>
    <property type="evidence" value="ECO:0007669"/>
    <property type="project" value="UniProtKB-KW"/>
</dbReference>
<keyword evidence="4" id="KW-0862">Zinc</keyword>
<organism evidence="6 7">
    <name type="scientific">Sinanaerobacter chloroacetimidivorans</name>
    <dbReference type="NCBI Taxonomy" id="2818044"/>
    <lineage>
        <taxon>Bacteria</taxon>
        <taxon>Bacillati</taxon>
        <taxon>Bacillota</taxon>
        <taxon>Clostridia</taxon>
        <taxon>Peptostreptococcales</taxon>
        <taxon>Anaerovoracaceae</taxon>
        <taxon>Sinanaerobacter</taxon>
    </lineage>
</organism>
<dbReference type="Gene3D" id="3.60.15.10">
    <property type="entry name" value="Ribonuclease Z/Hydroxyacylglutathione hydrolase-like"/>
    <property type="match status" value="1"/>
</dbReference>
<keyword evidence="3" id="KW-0378">Hydrolase</keyword>
<dbReference type="InterPro" id="IPR051453">
    <property type="entry name" value="MBL_Glyoxalase_II"/>
</dbReference>
<evidence type="ECO:0000256" key="1">
    <source>
        <dbReference type="ARBA" id="ARBA00001947"/>
    </source>
</evidence>
<dbReference type="PANTHER" id="PTHR46233">
    <property type="entry name" value="HYDROXYACYLGLUTATHIONE HYDROLASE GLOC"/>
    <property type="match status" value="1"/>
</dbReference>
<dbReference type="InterPro" id="IPR001279">
    <property type="entry name" value="Metallo-B-lactamas"/>
</dbReference>
<dbReference type="RefSeq" id="WP_227020357.1">
    <property type="nucleotide sequence ID" value="NZ_JAGSND010000023.1"/>
</dbReference>
<accession>A0A8J7W3K2</accession>
<gene>
    <name evidence="6" type="ORF">KCX82_20435</name>
</gene>
<keyword evidence="7" id="KW-1185">Reference proteome</keyword>
<dbReference type="Pfam" id="PF00753">
    <property type="entry name" value="Lactamase_B"/>
    <property type="match status" value="1"/>
</dbReference>
<evidence type="ECO:0000259" key="5">
    <source>
        <dbReference type="SMART" id="SM00849"/>
    </source>
</evidence>
<dbReference type="PANTHER" id="PTHR46233:SF3">
    <property type="entry name" value="HYDROXYACYLGLUTATHIONE HYDROLASE GLOC"/>
    <property type="match status" value="1"/>
</dbReference>
<reference evidence="6" key="2">
    <citation type="submission" date="2021-04" db="EMBL/GenBank/DDBJ databases">
        <authorList>
            <person name="Liu J."/>
        </authorList>
    </citation>
    <scope>NUCLEOTIDE SEQUENCE</scope>
    <source>
        <strain evidence="6">BAD-6</strain>
    </source>
</reference>
<comment type="cofactor">
    <cofactor evidence="1">
        <name>Zn(2+)</name>
        <dbReference type="ChEBI" id="CHEBI:29105"/>
    </cofactor>
</comment>